<feature type="coiled-coil region" evidence="5">
    <location>
        <begin position="482"/>
        <end position="593"/>
    </location>
</feature>
<evidence type="ECO:0000256" key="4">
    <source>
        <dbReference type="ARBA" id="ARBA00024208"/>
    </source>
</evidence>
<dbReference type="PANTHER" id="PTHR31908:SF9">
    <property type="entry name" value="PROTEIN CROWDED NUCLEI 3"/>
    <property type="match status" value="1"/>
</dbReference>
<comment type="subcellular location">
    <subcellularLocation>
        <location evidence="3">Nucleus lamina</location>
    </subcellularLocation>
</comment>
<reference evidence="7" key="1">
    <citation type="submission" date="2022-12" db="EMBL/GenBank/DDBJ databases">
        <title>Draft genome assemblies for two species of Escallonia (Escalloniales).</title>
        <authorList>
            <person name="Chanderbali A."/>
            <person name="Dervinis C."/>
            <person name="Anghel I."/>
            <person name="Soltis D."/>
            <person name="Soltis P."/>
            <person name="Zapata F."/>
        </authorList>
    </citation>
    <scope>NUCLEOTIDE SEQUENCE</scope>
    <source>
        <strain evidence="7">UCBG64.0493</strain>
        <tissue evidence="7">Leaf</tissue>
    </source>
</reference>
<sequence length="1194" mass="136477">MFTPQRKAWQPVTPAAKSGSALSRINEGKGKAVAFVDGPPQPPPPPRGSLSINRGKEVAVAGVAVDGGDVDDWRRFREAGLLDEAVMERKDRDALLEKLSRYNMGLLLIEKEEWTARFEQLRESQAEAQEVLKREQMAHFRAVSEIEKREENVRKALHVEKQCVADLEKALHGIRAEDEEIRLTSETKLADANALVAGVEDRSSEVEEKLRDADAKLAEANRKSLELERKLQEVGARESVLRRERLSFIAEQEAHEASFSKHKEDLNEWERKLQEGEERLCEGRRITNQREEHVNEFERALKQKEKELDEAQRKIESTNSTLSRKETDVNSRLVELSVKEEKAELIRSNLEMKEKELLALTDKLSAREKVEIQELLDNHRAALEARRQEFELEMEEKKKSLDEEIRRKADDVEQKIVEIDHLEEKLGKREQALEKKSQRVKEREKDLEAKLKTLKEKDKYVKAEETRLGLEKDQMLADNGSMKILKEDIEQMRADIRQRELLIHEETERLRSIKEEKAEHLRLQLELKEEIEKFRLQKEMLLKEGEDLKQERKKFEEEWEALDEKRAIIAKELREVTEEKEKLEKLQQFEEERLKADKLATQDYIRRELEALRAEKETFSATMRHEQSLLSEKARSEHSQVLRDFELRRGELETDLQKRQDDMEKHLQEKERVFEEERSKELGKISYLKEVVMKEMEEMRTEKRRLEKERMEIALNKKHIEENQFEMHKDINALDALSKKLKDQREQFIKERDRFLAFVERLKSCKSCGEITQQYELPDLQLPERENGGVSPLLRLGDEFPEQGAVIASHGPNITPTGTGLRSLASGARTSLVRRCTSWILNLSPTLADRPVSEEESAEGTSAQIDIEEARGQSIAEDGPEPSIGIANDSVDVKQLTFDDIIRDHNNMDSKIQDGPQDSEQSELRSGRRRPSKKTKARVHRTPSVMAVVEDAAAILGNPINEGSRGDSSQAEKAADTIPRKRNRAQVSRNSGTELDAEDSEGRSKSVTAGGGRKRRQVVTPSVQTPGAKRYNLRRNKIGGITEVAEPSADNKNIEEKEVDSARGTGQVTQNPEVAIASSMAGVRENGNKISVVQAITHKSVETVELSDKAVRFKTPVDIVDDSSDAAKLVERIEMSEEVNGTPERGGEDEIRSIVDGDDTSDGIDDDDVDQGDDESDHPGQASIGKKLWTFFTT</sequence>
<feature type="coiled-coil region" evidence="5">
    <location>
        <begin position="649"/>
        <end position="754"/>
    </location>
</feature>
<dbReference type="AlphaFoldDB" id="A0AA89ASX1"/>
<comment type="caution">
    <text evidence="7">The sequence shown here is derived from an EMBL/GenBank/DDBJ whole genome shotgun (WGS) entry which is preliminary data.</text>
</comment>
<evidence type="ECO:0000256" key="6">
    <source>
        <dbReference type="SAM" id="MobiDB-lite"/>
    </source>
</evidence>
<dbReference type="PANTHER" id="PTHR31908">
    <property type="entry name" value="PROTEIN CROWDED NUCLEI 4"/>
    <property type="match status" value="1"/>
</dbReference>
<evidence type="ECO:0000256" key="3">
    <source>
        <dbReference type="ARBA" id="ARBA00024186"/>
    </source>
</evidence>
<feature type="region of interest" description="Disordered" evidence="6">
    <location>
        <begin position="1"/>
        <end position="21"/>
    </location>
</feature>
<keyword evidence="8" id="KW-1185">Reference proteome</keyword>
<evidence type="ECO:0008006" key="9">
    <source>
        <dbReference type="Google" id="ProtNLM"/>
    </source>
</evidence>
<keyword evidence="2" id="KW-0539">Nucleus</keyword>
<feature type="compositionally biased region" description="Basic and acidic residues" evidence="6">
    <location>
        <begin position="1145"/>
        <end position="1155"/>
    </location>
</feature>
<dbReference type="GO" id="GO:0005652">
    <property type="term" value="C:nuclear lamina"/>
    <property type="evidence" value="ECO:0007669"/>
    <property type="project" value="UniProtKB-SubCell"/>
</dbReference>
<organism evidence="7 8">
    <name type="scientific">Escallonia herrerae</name>
    <dbReference type="NCBI Taxonomy" id="1293975"/>
    <lineage>
        <taxon>Eukaryota</taxon>
        <taxon>Viridiplantae</taxon>
        <taxon>Streptophyta</taxon>
        <taxon>Embryophyta</taxon>
        <taxon>Tracheophyta</taxon>
        <taxon>Spermatophyta</taxon>
        <taxon>Magnoliopsida</taxon>
        <taxon>eudicotyledons</taxon>
        <taxon>Gunneridae</taxon>
        <taxon>Pentapetalae</taxon>
        <taxon>asterids</taxon>
        <taxon>campanulids</taxon>
        <taxon>Escalloniales</taxon>
        <taxon>Escalloniaceae</taxon>
        <taxon>Escallonia</taxon>
    </lineage>
</organism>
<evidence type="ECO:0000313" key="7">
    <source>
        <dbReference type="EMBL" id="KAK3015614.1"/>
    </source>
</evidence>
<evidence type="ECO:0000256" key="2">
    <source>
        <dbReference type="ARBA" id="ARBA00023242"/>
    </source>
</evidence>
<proteinExistence type="inferred from homology"/>
<dbReference type="GO" id="GO:0006997">
    <property type="term" value="P:nucleus organization"/>
    <property type="evidence" value="ECO:0007669"/>
    <property type="project" value="InterPro"/>
</dbReference>
<evidence type="ECO:0000256" key="5">
    <source>
        <dbReference type="SAM" id="Coils"/>
    </source>
</evidence>
<dbReference type="Proteomes" id="UP001188597">
    <property type="component" value="Unassembled WGS sequence"/>
</dbReference>
<gene>
    <name evidence="7" type="ORF">RJ639_005842</name>
</gene>
<name>A0AA89ASX1_9ASTE</name>
<comment type="similarity">
    <text evidence="4">Belongs to the CRWN family.</text>
</comment>
<feature type="region of interest" description="Disordered" evidence="6">
    <location>
        <begin position="959"/>
        <end position="1028"/>
    </location>
</feature>
<feature type="compositionally biased region" description="Basic residues" evidence="6">
    <location>
        <begin position="927"/>
        <end position="941"/>
    </location>
</feature>
<evidence type="ECO:0000313" key="8">
    <source>
        <dbReference type="Proteomes" id="UP001188597"/>
    </source>
</evidence>
<protein>
    <recommendedName>
        <fullName evidence="9">Nuclear matrix constituent protein 1-like protein</fullName>
    </recommendedName>
</protein>
<feature type="compositionally biased region" description="Acidic residues" evidence="6">
    <location>
        <begin position="1156"/>
        <end position="1176"/>
    </location>
</feature>
<feature type="coiled-coil region" evidence="5">
    <location>
        <begin position="189"/>
        <end position="457"/>
    </location>
</feature>
<dbReference type="InterPro" id="IPR040418">
    <property type="entry name" value="CRWN"/>
</dbReference>
<keyword evidence="1 5" id="KW-0175">Coiled coil</keyword>
<accession>A0AA89ASX1</accession>
<feature type="region of interest" description="Disordered" evidence="6">
    <location>
        <begin position="906"/>
        <end position="945"/>
    </location>
</feature>
<dbReference type="EMBL" id="JAVXUP010001132">
    <property type="protein sequence ID" value="KAK3015614.1"/>
    <property type="molecule type" value="Genomic_DNA"/>
</dbReference>
<feature type="region of interest" description="Disordered" evidence="6">
    <location>
        <begin position="1133"/>
        <end position="1194"/>
    </location>
</feature>
<evidence type="ECO:0000256" key="1">
    <source>
        <dbReference type="ARBA" id="ARBA00023054"/>
    </source>
</evidence>